<dbReference type="AlphaFoldDB" id="A0A8X6W072"/>
<comment type="caution">
    <text evidence="1">The sequence shown here is derived from an EMBL/GenBank/DDBJ whole genome shotgun (WGS) entry which is preliminary data.</text>
</comment>
<reference evidence="1" key="1">
    <citation type="submission" date="2020-08" db="EMBL/GenBank/DDBJ databases">
        <title>Multicomponent nature underlies the extraordinary mechanical properties of spider dragline silk.</title>
        <authorList>
            <person name="Kono N."/>
            <person name="Nakamura H."/>
            <person name="Mori M."/>
            <person name="Yoshida Y."/>
            <person name="Ohtoshi R."/>
            <person name="Malay A.D."/>
            <person name="Moran D.A.P."/>
            <person name="Tomita M."/>
            <person name="Numata K."/>
            <person name="Arakawa K."/>
        </authorList>
    </citation>
    <scope>NUCLEOTIDE SEQUENCE</scope>
</reference>
<name>A0A8X6W072_TRICX</name>
<accession>A0A8X6W072</accession>
<protein>
    <submittedName>
        <fullName evidence="1">Uncharacterized protein</fullName>
    </submittedName>
</protein>
<proteinExistence type="predicted"/>
<sequence>MTPELATLSPNYHTTPTGGLSALDRFNMLHCPTRRVFSGTGLELLTRQATFRYLYHSENGTWRARSTLELYQSYKEFDTVNVIKIQRIKWASHVVRMEEDRSTLSKVFNAQPIGTRRKGWTNVRWIDGLGKYLPVLRSGYLELRTSKKKTDPEKAS</sequence>
<evidence type="ECO:0000313" key="1">
    <source>
        <dbReference type="EMBL" id="GFY25551.1"/>
    </source>
</evidence>
<gene>
    <name evidence="1" type="primary">NCL1_30767</name>
    <name evidence="1" type="ORF">TNCV_2486711</name>
</gene>
<evidence type="ECO:0000313" key="2">
    <source>
        <dbReference type="Proteomes" id="UP000887159"/>
    </source>
</evidence>
<dbReference type="Proteomes" id="UP000887159">
    <property type="component" value="Unassembled WGS sequence"/>
</dbReference>
<organism evidence="1 2">
    <name type="scientific">Trichonephila clavipes</name>
    <name type="common">Golden silk orbweaver</name>
    <name type="synonym">Nephila clavipes</name>
    <dbReference type="NCBI Taxonomy" id="2585209"/>
    <lineage>
        <taxon>Eukaryota</taxon>
        <taxon>Metazoa</taxon>
        <taxon>Ecdysozoa</taxon>
        <taxon>Arthropoda</taxon>
        <taxon>Chelicerata</taxon>
        <taxon>Arachnida</taxon>
        <taxon>Araneae</taxon>
        <taxon>Araneomorphae</taxon>
        <taxon>Entelegynae</taxon>
        <taxon>Araneoidea</taxon>
        <taxon>Nephilidae</taxon>
        <taxon>Trichonephila</taxon>
    </lineage>
</organism>
<keyword evidence="2" id="KW-1185">Reference proteome</keyword>
<dbReference type="EMBL" id="BMAU01021371">
    <property type="protein sequence ID" value="GFY25551.1"/>
    <property type="molecule type" value="Genomic_DNA"/>
</dbReference>